<keyword evidence="6" id="KW-0227">DNA damage</keyword>
<keyword evidence="4" id="KW-0540">Nuclease</keyword>
<dbReference type="Proteomes" id="UP000023152">
    <property type="component" value="Unassembled WGS sequence"/>
</dbReference>
<name>X6NKA0_RETFI</name>
<evidence type="ECO:0000259" key="11">
    <source>
        <dbReference type="Pfam" id="PF03372"/>
    </source>
</evidence>
<dbReference type="GO" id="GO:0046872">
    <property type="term" value="F:metal ion binding"/>
    <property type="evidence" value="ECO:0007669"/>
    <property type="project" value="UniProtKB-KW"/>
</dbReference>
<keyword evidence="8" id="KW-0460">Magnesium</keyword>
<reference evidence="12 13" key="1">
    <citation type="journal article" date="2013" name="Curr. Biol.">
        <title>The Genome of the Foraminiferan Reticulomyxa filosa.</title>
        <authorList>
            <person name="Glockner G."/>
            <person name="Hulsmann N."/>
            <person name="Schleicher M."/>
            <person name="Noegel A.A."/>
            <person name="Eichinger L."/>
            <person name="Gallinger C."/>
            <person name="Pawlowski J."/>
            <person name="Sierra R."/>
            <person name="Euteneuer U."/>
            <person name="Pillet L."/>
            <person name="Moustafa A."/>
            <person name="Platzer M."/>
            <person name="Groth M."/>
            <person name="Szafranski K."/>
            <person name="Schliwa M."/>
        </authorList>
    </citation>
    <scope>NUCLEOTIDE SEQUENCE [LARGE SCALE GENOMIC DNA]</scope>
</reference>
<dbReference type="PANTHER" id="PTHR15822:SF4">
    <property type="entry name" value="TYROSYL-DNA PHOSPHODIESTERASE 2"/>
    <property type="match status" value="1"/>
</dbReference>
<dbReference type="SUPFAM" id="SSF56219">
    <property type="entry name" value="DNase I-like"/>
    <property type="match status" value="1"/>
</dbReference>
<evidence type="ECO:0000313" key="12">
    <source>
        <dbReference type="EMBL" id="ETO26338.1"/>
    </source>
</evidence>
<protein>
    <recommendedName>
        <fullName evidence="11">Endonuclease/exonuclease/phosphatase domain-containing protein</fullName>
    </recommendedName>
</protein>
<dbReference type="InterPro" id="IPR051547">
    <property type="entry name" value="TDP2-like"/>
</dbReference>
<keyword evidence="5" id="KW-0479">Metal-binding</keyword>
<accession>X6NKA0</accession>
<dbReference type="GO" id="GO:0004518">
    <property type="term" value="F:nuclease activity"/>
    <property type="evidence" value="ECO:0007669"/>
    <property type="project" value="UniProtKB-KW"/>
</dbReference>
<evidence type="ECO:0000256" key="4">
    <source>
        <dbReference type="ARBA" id="ARBA00022722"/>
    </source>
</evidence>
<dbReference type="Pfam" id="PF03372">
    <property type="entry name" value="Exo_endo_phos"/>
    <property type="match status" value="1"/>
</dbReference>
<evidence type="ECO:0000256" key="6">
    <source>
        <dbReference type="ARBA" id="ARBA00022763"/>
    </source>
</evidence>
<evidence type="ECO:0000256" key="3">
    <source>
        <dbReference type="ARBA" id="ARBA00004322"/>
    </source>
</evidence>
<dbReference type="EMBL" id="ASPP01007935">
    <property type="protein sequence ID" value="ETO26338.1"/>
    <property type="molecule type" value="Genomic_DNA"/>
</dbReference>
<evidence type="ECO:0000256" key="10">
    <source>
        <dbReference type="ARBA" id="ARBA00023242"/>
    </source>
</evidence>
<gene>
    <name evidence="12" type="ORF">RFI_10798</name>
</gene>
<comment type="cofactor">
    <cofactor evidence="2">
        <name>Mg(2+)</name>
        <dbReference type="ChEBI" id="CHEBI:18420"/>
    </cofactor>
</comment>
<dbReference type="InterPro" id="IPR005135">
    <property type="entry name" value="Endo/exonuclease/phosphatase"/>
</dbReference>
<evidence type="ECO:0000256" key="7">
    <source>
        <dbReference type="ARBA" id="ARBA00022801"/>
    </source>
</evidence>
<dbReference type="GO" id="GO:0005737">
    <property type="term" value="C:cytoplasm"/>
    <property type="evidence" value="ECO:0007669"/>
    <property type="project" value="TreeGrafter"/>
</dbReference>
<proteinExistence type="predicted"/>
<comment type="cofactor">
    <cofactor evidence="1">
        <name>Mn(2+)</name>
        <dbReference type="ChEBI" id="CHEBI:29035"/>
    </cofactor>
</comment>
<organism evidence="12 13">
    <name type="scientific">Reticulomyxa filosa</name>
    <dbReference type="NCBI Taxonomy" id="46433"/>
    <lineage>
        <taxon>Eukaryota</taxon>
        <taxon>Sar</taxon>
        <taxon>Rhizaria</taxon>
        <taxon>Retaria</taxon>
        <taxon>Foraminifera</taxon>
        <taxon>Monothalamids</taxon>
        <taxon>Reticulomyxidae</taxon>
        <taxon>Reticulomyxa</taxon>
    </lineage>
</organism>
<dbReference type="OrthoDB" id="415448at2759"/>
<comment type="caution">
    <text evidence="12">The sequence shown here is derived from an EMBL/GenBank/DDBJ whole genome shotgun (WGS) entry which is preliminary data.</text>
</comment>
<keyword evidence="9" id="KW-0234">DNA repair</keyword>
<evidence type="ECO:0000256" key="8">
    <source>
        <dbReference type="ARBA" id="ARBA00022842"/>
    </source>
</evidence>
<dbReference type="GO" id="GO:0006302">
    <property type="term" value="P:double-strand break repair"/>
    <property type="evidence" value="ECO:0007669"/>
    <property type="project" value="TreeGrafter"/>
</dbReference>
<keyword evidence="7" id="KW-0378">Hydrolase</keyword>
<dbReference type="GO" id="GO:0003697">
    <property type="term" value="F:single-stranded DNA binding"/>
    <property type="evidence" value="ECO:0007669"/>
    <property type="project" value="TreeGrafter"/>
</dbReference>
<evidence type="ECO:0000256" key="2">
    <source>
        <dbReference type="ARBA" id="ARBA00001946"/>
    </source>
</evidence>
<dbReference type="GO" id="GO:0070260">
    <property type="term" value="F:5'-tyrosyl-DNA phosphodiesterase activity"/>
    <property type="evidence" value="ECO:0007669"/>
    <property type="project" value="TreeGrafter"/>
</dbReference>
<dbReference type="InterPro" id="IPR036691">
    <property type="entry name" value="Endo/exonu/phosph_ase_sf"/>
</dbReference>
<comment type="subcellular location">
    <subcellularLocation>
        <location evidence="3">Nucleus</location>
        <location evidence="3">PML body</location>
    </subcellularLocation>
</comment>
<sequence length="357" mass="41650">MKRTFFGIVGVFGCGLAVLHQRFGLSWRKNDLYFLKKSEKEYSPTLVEAQNHPNSHSNNAVKILCQNTWLSYFAGGPEREARRYPDIVCLQELFLFGVGPFWIMTSEFESIYNHLVNHLGYTYTTNPYQTLPLFGQNNGLMIFSKIPLDNLANRSFALNTRRLFTQKGLLATRVCVGDNNILLINTHLEHRNNRYKLGQIQQIKEEVQELLKKFPAMQRYQCILGDFNICSNYTFEKNELHRSPSEAWSLHNFWERLTTGEKHKENGHEEVKFLYDKLVRTMANELYLPHDVFIEKKCVDRTYRVQSGNSVETEACYDHVFMNDTLFDCVKDLQVVDYQENGLAMSDHFGLMVTLHL</sequence>
<evidence type="ECO:0000256" key="1">
    <source>
        <dbReference type="ARBA" id="ARBA00001936"/>
    </source>
</evidence>
<keyword evidence="10" id="KW-0539">Nucleus</keyword>
<dbReference type="PANTHER" id="PTHR15822">
    <property type="entry name" value="TRAF AND TNF RECEPTOR-ASSOCIATED PROTEIN"/>
    <property type="match status" value="1"/>
</dbReference>
<dbReference type="AlphaFoldDB" id="X6NKA0"/>
<feature type="domain" description="Endonuclease/exonuclease/phosphatase" evidence="11">
    <location>
        <begin position="84"/>
        <end position="324"/>
    </location>
</feature>
<keyword evidence="13" id="KW-1185">Reference proteome</keyword>
<evidence type="ECO:0000256" key="9">
    <source>
        <dbReference type="ARBA" id="ARBA00023204"/>
    </source>
</evidence>
<evidence type="ECO:0000256" key="5">
    <source>
        <dbReference type="ARBA" id="ARBA00022723"/>
    </source>
</evidence>
<dbReference type="Gene3D" id="3.60.10.10">
    <property type="entry name" value="Endonuclease/exonuclease/phosphatase"/>
    <property type="match status" value="1"/>
</dbReference>
<evidence type="ECO:0000313" key="13">
    <source>
        <dbReference type="Proteomes" id="UP000023152"/>
    </source>
</evidence>